<feature type="transmembrane region" description="Helical" evidence="6">
    <location>
        <begin position="164"/>
        <end position="184"/>
    </location>
</feature>
<dbReference type="PROSITE" id="PS00217">
    <property type="entry name" value="SUGAR_TRANSPORT_2"/>
    <property type="match status" value="1"/>
</dbReference>
<feature type="domain" description="Major facilitator superfamily (MFS) profile" evidence="7">
    <location>
        <begin position="61"/>
        <end position="293"/>
    </location>
</feature>
<dbReference type="InterPro" id="IPR003663">
    <property type="entry name" value="Sugar/inositol_transpt"/>
</dbReference>
<name>A0A915IMN6_ROMCU</name>
<keyword evidence="8" id="KW-1185">Reference proteome</keyword>
<evidence type="ECO:0000256" key="3">
    <source>
        <dbReference type="ARBA" id="ARBA00022692"/>
    </source>
</evidence>
<dbReference type="AlphaFoldDB" id="A0A915IMN6"/>
<dbReference type="GO" id="GO:0016020">
    <property type="term" value="C:membrane"/>
    <property type="evidence" value="ECO:0007669"/>
    <property type="project" value="UniProtKB-SubCell"/>
</dbReference>
<dbReference type="PRINTS" id="PR00171">
    <property type="entry name" value="SUGRTRNSPORT"/>
</dbReference>
<dbReference type="Pfam" id="PF00083">
    <property type="entry name" value="Sugar_tr"/>
    <property type="match status" value="1"/>
</dbReference>
<dbReference type="Proteomes" id="UP000887565">
    <property type="component" value="Unplaced"/>
</dbReference>
<evidence type="ECO:0000256" key="5">
    <source>
        <dbReference type="ARBA" id="ARBA00023136"/>
    </source>
</evidence>
<protein>
    <submittedName>
        <fullName evidence="9">Major facilitator superfamily (MFS) profile domain-containing protein</fullName>
    </submittedName>
</protein>
<evidence type="ECO:0000256" key="4">
    <source>
        <dbReference type="ARBA" id="ARBA00022989"/>
    </source>
</evidence>
<feature type="transmembrane region" description="Helical" evidence="6">
    <location>
        <begin position="130"/>
        <end position="152"/>
    </location>
</feature>
<dbReference type="PROSITE" id="PS50850">
    <property type="entry name" value="MFS"/>
    <property type="match status" value="1"/>
</dbReference>
<reference evidence="9" key="1">
    <citation type="submission" date="2022-11" db="UniProtKB">
        <authorList>
            <consortium name="WormBaseParasite"/>
        </authorList>
    </citation>
    <scope>IDENTIFICATION</scope>
</reference>
<keyword evidence="5 6" id="KW-0472">Membrane</keyword>
<keyword evidence="3 6" id="KW-0812">Transmembrane</keyword>
<comment type="subcellular location">
    <subcellularLocation>
        <location evidence="1">Membrane</location>
        <topology evidence="1">Multi-pass membrane protein</topology>
    </subcellularLocation>
</comment>
<dbReference type="InterPro" id="IPR020846">
    <property type="entry name" value="MFS_dom"/>
</dbReference>
<feature type="transmembrane region" description="Helical" evidence="6">
    <location>
        <begin position="223"/>
        <end position="246"/>
    </location>
</feature>
<evidence type="ECO:0000259" key="7">
    <source>
        <dbReference type="PROSITE" id="PS50850"/>
    </source>
</evidence>
<dbReference type="PANTHER" id="PTHR23503">
    <property type="entry name" value="SOLUTE CARRIER FAMILY 2"/>
    <property type="match status" value="1"/>
</dbReference>
<evidence type="ECO:0000256" key="6">
    <source>
        <dbReference type="SAM" id="Phobius"/>
    </source>
</evidence>
<accession>A0A915IMN6</accession>
<dbReference type="SUPFAM" id="SSF103473">
    <property type="entry name" value="MFS general substrate transporter"/>
    <property type="match status" value="1"/>
</dbReference>
<dbReference type="PANTHER" id="PTHR23503:SF8">
    <property type="entry name" value="FACILITATED GLUCOSE TRANSPORTER PROTEIN 1"/>
    <property type="match status" value="1"/>
</dbReference>
<evidence type="ECO:0000313" key="8">
    <source>
        <dbReference type="Proteomes" id="UP000887565"/>
    </source>
</evidence>
<organism evidence="8 9">
    <name type="scientific">Romanomermis culicivorax</name>
    <name type="common">Nematode worm</name>
    <dbReference type="NCBI Taxonomy" id="13658"/>
    <lineage>
        <taxon>Eukaryota</taxon>
        <taxon>Metazoa</taxon>
        <taxon>Ecdysozoa</taxon>
        <taxon>Nematoda</taxon>
        <taxon>Enoplea</taxon>
        <taxon>Dorylaimia</taxon>
        <taxon>Mermithida</taxon>
        <taxon>Mermithoidea</taxon>
        <taxon>Mermithidae</taxon>
        <taxon>Romanomermis</taxon>
    </lineage>
</organism>
<dbReference type="InterPro" id="IPR005829">
    <property type="entry name" value="Sugar_transporter_CS"/>
</dbReference>
<dbReference type="InterPro" id="IPR005828">
    <property type="entry name" value="MFS_sugar_transport-like"/>
</dbReference>
<dbReference type="InterPro" id="IPR036259">
    <property type="entry name" value="MFS_trans_sf"/>
</dbReference>
<dbReference type="OMA" id="SANYFEM"/>
<dbReference type="WBParaSite" id="nRc.2.0.1.t15075-RA">
    <property type="protein sequence ID" value="nRc.2.0.1.t15075-RA"/>
    <property type="gene ID" value="nRc.2.0.1.g15075"/>
</dbReference>
<sequence>MAEIKSELPPLNEKERSILLDLVHQNESVLFGNDCRAEAVKRKAAASWAKGRITGWLLISILAASLGSSFIYGYNIGVINVAGNTIQRWIAESQQFIPMNTSSDDPLGKTLSDKVFLDSLNENDKAKITFVWSLVGGIFPLGAMFGGLMSGAIADKFGRKGGMLLNNLLTFAAGLVLFCTKWSGSYYILWLGRFLIGINSGLNSSLAPMYLTEIAPVNYRGLLGSVSQLVGTIAILIANILGFEFLLGTETLWPYLLGFTIVPAIWQLATLPLCPESPKYLLISKGQHDHARN</sequence>
<feature type="transmembrane region" description="Helical" evidence="6">
    <location>
        <begin position="252"/>
        <end position="274"/>
    </location>
</feature>
<feature type="transmembrane region" description="Helical" evidence="6">
    <location>
        <begin position="53"/>
        <end position="74"/>
    </location>
</feature>
<dbReference type="GO" id="GO:0015149">
    <property type="term" value="F:hexose transmembrane transporter activity"/>
    <property type="evidence" value="ECO:0007669"/>
    <property type="project" value="TreeGrafter"/>
</dbReference>
<dbReference type="Gene3D" id="1.20.1250.20">
    <property type="entry name" value="MFS general substrate transporter like domains"/>
    <property type="match status" value="1"/>
</dbReference>
<evidence type="ECO:0000256" key="1">
    <source>
        <dbReference type="ARBA" id="ARBA00004141"/>
    </source>
</evidence>
<proteinExistence type="predicted"/>
<evidence type="ECO:0000256" key="2">
    <source>
        <dbReference type="ARBA" id="ARBA00022448"/>
    </source>
</evidence>
<keyword evidence="4 6" id="KW-1133">Transmembrane helix</keyword>
<evidence type="ECO:0000313" key="9">
    <source>
        <dbReference type="WBParaSite" id="nRc.2.0.1.t15075-RA"/>
    </source>
</evidence>
<keyword evidence="2" id="KW-0813">Transport</keyword>
<dbReference type="InterPro" id="IPR045263">
    <property type="entry name" value="GLUT"/>
</dbReference>